<keyword evidence="4" id="KW-1133">Transmembrane helix</keyword>
<feature type="transmembrane region" description="Helical" evidence="4">
    <location>
        <begin position="600"/>
        <end position="617"/>
    </location>
</feature>
<dbReference type="Pfam" id="PF12799">
    <property type="entry name" value="LRR_4"/>
    <property type="match status" value="1"/>
</dbReference>
<evidence type="ECO:0000313" key="7">
    <source>
        <dbReference type="Proteomes" id="UP000295558"/>
    </source>
</evidence>
<dbReference type="STRING" id="1265846.PROCOU_07413"/>
<keyword evidence="2" id="KW-0677">Repeat</keyword>
<dbReference type="AlphaFoldDB" id="A0A4R6ZJT0"/>
<dbReference type="SUPFAM" id="SSF52058">
    <property type="entry name" value="L domain-like"/>
    <property type="match status" value="1"/>
</dbReference>
<proteinExistence type="predicted"/>
<evidence type="ECO:0000259" key="5">
    <source>
        <dbReference type="Pfam" id="PF06458"/>
    </source>
</evidence>
<dbReference type="PANTHER" id="PTHR46652">
    <property type="entry name" value="LEUCINE-RICH REPEAT AND IQ DOMAIN-CONTAINING PROTEIN 1-RELATED"/>
    <property type="match status" value="1"/>
</dbReference>
<feature type="compositionally biased region" description="Basic and acidic residues" evidence="3">
    <location>
        <begin position="550"/>
        <end position="562"/>
    </location>
</feature>
<reference evidence="6 7" key="1">
    <citation type="submission" date="2019-03" db="EMBL/GenBank/DDBJ databases">
        <title>Genomic Encyclopedia of Type Strains, Phase III (KMG-III): the genomes of soil and plant-associated and newly described type strains.</title>
        <authorList>
            <person name="Whitman W."/>
        </authorList>
    </citation>
    <scope>NUCLEOTIDE SEQUENCE [LARGE SCALE GENOMIC DNA]</scope>
    <source>
        <strain evidence="6 7">CECT 7972</strain>
    </source>
</reference>
<feature type="region of interest" description="Disordered" evidence="3">
    <location>
        <begin position="546"/>
        <end position="596"/>
    </location>
</feature>
<comment type="caution">
    <text evidence="6">The sequence shown here is derived from an EMBL/GenBank/DDBJ whole genome shotgun (WGS) entry which is preliminary data.</text>
</comment>
<keyword evidence="1" id="KW-0433">Leucine-rich repeat</keyword>
<dbReference type="PANTHER" id="PTHR46652:SF3">
    <property type="entry name" value="LEUCINE-RICH REPEAT-CONTAINING PROTEIN 9"/>
    <property type="match status" value="1"/>
</dbReference>
<dbReference type="InterPro" id="IPR032675">
    <property type="entry name" value="LRR_dom_sf"/>
</dbReference>
<dbReference type="InterPro" id="IPR050836">
    <property type="entry name" value="SDS22/Internalin_LRR"/>
</dbReference>
<dbReference type="RefSeq" id="WP_036070642.1">
    <property type="nucleotide sequence ID" value="NZ_JAARQJ010000007.1"/>
</dbReference>
<accession>A0A4R6ZJT0</accession>
<evidence type="ECO:0000256" key="4">
    <source>
        <dbReference type="SAM" id="Phobius"/>
    </source>
</evidence>
<evidence type="ECO:0000256" key="3">
    <source>
        <dbReference type="SAM" id="MobiDB-lite"/>
    </source>
</evidence>
<evidence type="ECO:0000256" key="2">
    <source>
        <dbReference type="ARBA" id="ARBA00022737"/>
    </source>
</evidence>
<dbReference type="InterPro" id="IPR001611">
    <property type="entry name" value="Leu-rich_rpt"/>
</dbReference>
<dbReference type="Pfam" id="PF06458">
    <property type="entry name" value="MucBP"/>
    <property type="match status" value="3"/>
</dbReference>
<evidence type="ECO:0000256" key="1">
    <source>
        <dbReference type="ARBA" id="ARBA00022614"/>
    </source>
</evidence>
<protein>
    <submittedName>
        <fullName evidence="6">Leucine rich repeat (LRR) protein</fullName>
    </submittedName>
</protein>
<dbReference type="InterPro" id="IPR009459">
    <property type="entry name" value="MucBP_dom"/>
</dbReference>
<organism evidence="6 7">
    <name type="scientific">Listeria rocourtiae</name>
    <dbReference type="NCBI Taxonomy" id="647910"/>
    <lineage>
        <taxon>Bacteria</taxon>
        <taxon>Bacillati</taxon>
        <taxon>Bacillota</taxon>
        <taxon>Bacilli</taxon>
        <taxon>Bacillales</taxon>
        <taxon>Listeriaceae</taxon>
        <taxon>Listeria</taxon>
    </lineage>
</organism>
<feature type="domain" description="MucBP" evidence="5">
    <location>
        <begin position="340"/>
        <end position="402"/>
    </location>
</feature>
<dbReference type="Proteomes" id="UP000295558">
    <property type="component" value="Unassembled WGS sequence"/>
</dbReference>
<keyword evidence="4" id="KW-0472">Membrane</keyword>
<gene>
    <name evidence="6" type="ORF">DFP96_10764</name>
</gene>
<name>A0A4R6ZJT0_9LIST</name>
<keyword evidence="4" id="KW-0812">Transmembrane</keyword>
<sequence length="620" mass="68027">MKLTKQTIGRSLSVVSVIISSLIQPLAIYSPHVQATTTTTSQNESTSYATVPEGSTYKSIFPDYVLGASVAAQIQGTSVFQVDLTAPVTQSQLDSITELIADYNGPVAQDLEGLQYLHHLKKFYNVAGTNESSNVSDLTPLQHLTELEGLYFENNDEIQDLTPLTNLTQLKEISMVGSKVQDVGPLAGLTNLEKINLSMNKVQDLTPLQNLTKLHYLDVNGTFTDVRPIQDLPLFNNSEGYWWLTSSPVLPDAYVGQSVTIEAYGLNSLLPLNEGTATLDQRYGSDISCYNATTHQLTWLTSGTKGEGVIDFREEGADDNRQLIKIVFKQQVLEAPEGSPVTVTYKDSDGKELEKPTTLTGKQFERYHAEAKDIAGYTLTETPDNTTGTFTDQPQTVAFVYQKQAKESQPVTVTYEDVDGQTLEEPITLTGEMEQAYQAEAKDIAGYTLTETPDNATGTFTDQPQTVAFVYQKQAKESQPVTVTYEDVDGQVLEEPILLTGDMDQAYQAEAKDIAGYTLTETPDNATGTFTDQPQTVAFVYQKNNASDTDAPHHDNDSDEKPLSTTPAESQPLEEQQPSPKDTSSQHGDRLAPLGDSSPWVWYATGGLCLLLGGRLFRKR</sequence>
<dbReference type="EMBL" id="SNZK01000007">
    <property type="protein sequence ID" value="TDR52627.1"/>
    <property type="molecule type" value="Genomic_DNA"/>
</dbReference>
<dbReference type="InterPro" id="IPR025875">
    <property type="entry name" value="Leu-rich_rpt_4"/>
</dbReference>
<feature type="domain" description="MucBP" evidence="5">
    <location>
        <begin position="410"/>
        <end position="472"/>
    </location>
</feature>
<evidence type="ECO:0000313" key="6">
    <source>
        <dbReference type="EMBL" id="TDR52627.1"/>
    </source>
</evidence>
<dbReference type="PROSITE" id="PS51450">
    <property type="entry name" value="LRR"/>
    <property type="match status" value="1"/>
</dbReference>
<dbReference type="Gene3D" id="3.10.20.320">
    <property type="entry name" value="Putative peptidoglycan bound protein (lpxtg motif)"/>
    <property type="match status" value="3"/>
</dbReference>
<keyword evidence="7" id="KW-1185">Reference proteome</keyword>
<dbReference type="Gene3D" id="3.80.10.10">
    <property type="entry name" value="Ribonuclease Inhibitor"/>
    <property type="match status" value="1"/>
</dbReference>
<feature type="domain" description="MucBP" evidence="5">
    <location>
        <begin position="480"/>
        <end position="542"/>
    </location>
</feature>
<feature type="compositionally biased region" description="Polar residues" evidence="3">
    <location>
        <begin position="563"/>
        <end position="586"/>
    </location>
</feature>